<dbReference type="InterPro" id="IPR006674">
    <property type="entry name" value="HD_domain"/>
</dbReference>
<dbReference type="SMART" id="SM00471">
    <property type="entry name" value="HDc"/>
    <property type="match status" value="1"/>
</dbReference>
<keyword evidence="12" id="KW-1185">Reference proteome</keyword>
<dbReference type="EMBL" id="JACGXL010000003">
    <property type="protein sequence ID" value="MBA8888168.1"/>
    <property type="molecule type" value="Genomic_DNA"/>
</dbReference>
<evidence type="ECO:0000256" key="7">
    <source>
        <dbReference type="ARBA" id="ARBA00047968"/>
    </source>
</evidence>
<dbReference type="HAMAP" id="MF_00277">
    <property type="entry name" value="PII_uridylyl_transf"/>
    <property type="match status" value="1"/>
</dbReference>
<dbReference type="AlphaFoldDB" id="A0A839F3Q1"/>
<keyword evidence="6 8" id="KW-0511">Multifunctional enzyme</keyword>
<keyword evidence="3" id="KW-0677">Repeat</keyword>
<organism evidence="11 12">
    <name type="scientific">Dokdonella fugitiva</name>
    <dbReference type="NCBI Taxonomy" id="328517"/>
    <lineage>
        <taxon>Bacteria</taxon>
        <taxon>Pseudomonadati</taxon>
        <taxon>Pseudomonadota</taxon>
        <taxon>Gammaproteobacteria</taxon>
        <taxon>Lysobacterales</taxon>
        <taxon>Rhodanobacteraceae</taxon>
        <taxon>Dokdonella</taxon>
    </lineage>
</organism>
<feature type="region of interest" description="Uridylyl-removing" evidence="8">
    <location>
        <begin position="347"/>
        <end position="705"/>
    </location>
</feature>
<dbReference type="CDD" id="cd00077">
    <property type="entry name" value="HDc"/>
    <property type="match status" value="1"/>
</dbReference>
<name>A0A839F3Q1_9GAMM</name>
<evidence type="ECO:0000256" key="5">
    <source>
        <dbReference type="ARBA" id="ARBA00022842"/>
    </source>
</evidence>
<keyword evidence="1 8" id="KW-0808">Transferase</keyword>
<dbReference type="NCBIfam" id="TIGR01693">
    <property type="entry name" value="UTase_glnD"/>
    <property type="match status" value="1"/>
</dbReference>
<dbReference type="InterPro" id="IPR045865">
    <property type="entry name" value="ACT-like_dom_sf"/>
</dbReference>
<dbReference type="Proteomes" id="UP000550401">
    <property type="component" value="Unassembled WGS sequence"/>
</dbReference>
<feature type="domain" description="HD" evidence="10">
    <location>
        <begin position="465"/>
        <end position="587"/>
    </location>
</feature>
<sequence length="886" mass="97743">MNAREAIDARLPDLPRLPAALPRSGVSPEARLALRQILGDNERALAHAYHAGADVATLVHLRARAVGAVVVHAWRSCVGEAGECVLVAVGGFGRGLLFPQSDVDLLALGEPDALARQARALEAFFACLWDIGLKPGHAVRTLTDCRSLAADDVSVYTALMDARLLAGERYLADALAALVADPALWPAPAFIAAKRAEQSARHARYNDTTYNLEPNLKDGPGGLRTLDLMRWLGRRVADAGDFHAMVERGLLDRTECTALERAEATLWRYRYALHLAAGRPEERLLFDYQRRLAGEFGYEDEHATNLAVEQFMQAYYRAATIAERLGVQFLERCTELLEPATGSPRELDRDFVALGARVELREPDLFLRRPRAMVDVFVVPLDHPELRGLSAETMRRLQQALAHYGDGFAADAHVLGAFLALLRRGAPAVEALARMNRHGVLAAILPAFRRVVGRMQYDLFHVYTVDEHTLRVLRNVARYADADAAASMPLAAEVFAALDKPELLLLAALFHDIAKGRGGDHSELGEEEARAFCARMDLPEPDIDLVAWLVRWHLLMSVTAQRQDITDPDVVHRFAVQVGDRERLDHLYLLTIADIAGTNPKLWNEWKARLLADLHMAARYVLRADLGRPLHADERAVDCRARTRELLVEGGVDAMQAERWLDAFPQSSFLRHRPAQLARQARAIATAGPGGIVVAVNPQSSRGGSELFVCAPDRDGLFAAIAATLDRQGLGVVDARLLVGAEGRVFDTFELLDAHGGSALSLQRAGDLEAALRRVLEARELVARVARRSLPRRLRHFQRPPQIEFGDVEGATQLALVCSDRPGLLAEVAQALRESRVRVHDARIATFGERVEDFFVLTDENDAVLTEATRHRLRASLLERLGAESP</sequence>
<comment type="catalytic activity">
    <reaction evidence="8">
        <text>[protein-PII]-uridylyl-L-tyrosine + H2O = [protein-PII]-L-tyrosine + UMP + H(+)</text>
        <dbReference type="Rhea" id="RHEA:48600"/>
        <dbReference type="Rhea" id="RHEA-COMP:12147"/>
        <dbReference type="Rhea" id="RHEA-COMP:12148"/>
        <dbReference type="ChEBI" id="CHEBI:15377"/>
        <dbReference type="ChEBI" id="CHEBI:15378"/>
        <dbReference type="ChEBI" id="CHEBI:46858"/>
        <dbReference type="ChEBI" id="CHEBI:57865"/>
        <dbReference type="ChEBI" id="CHEBI:90602"/>
    </reaction>
</comment>
<keyword evidence="2 8" id="KW-0548">Nucleotidyltransferase</keyword>
<proteinExistence type="inferred from homology"/>
<dbReference type="GO" id="GO:0006808">
    <property type="term" value="P:regulation of nitrogen utilization"/>
    <property type="evidence" value="ECO:0007669"/>
    <property type="project" value="UniProtKB-UniRule"/>
</dbReference>
<evidence type="ECO:0000256" key="4">
    <source>
        <dbReference type="ARBA" id="ARBA00022801"/>
    </source>
</evidence>
<dbReference type="GO" id="GO:0008081">
    <property type="term" value="F:phosphoric diester hydrolase activity"/>
    <property type="evidence" value="ECO:0007669"/>
    <property type="project" value="UniProtKB-UniRule"/>
</dbReference>
<dbReference type="PIRSF" id="PIRSF006288">
    <property type="entry name" value="PII_uridyltransf"/>
    <property type="match status" value="1"/>
</dbReference>
<dbReference type="Gene3D" id="3.30.70.260">
    <property type="match status" value="1"/>
</dbReference>
<evidence type="ECO:0000256" key="8">
    <source>
        <dbReference type="HAMAP-Rule" id="MF_00277"/>
    </source>
</evidence>
<dbReference type="CDD" id="cd04899">
    <property type="entry name" value="ACT_ACR-UUR-like_2"/>
    <property type="match status" value="1"/>
</dbReference>
<dbReference type="SUPFAM" id="SSF81301">
    <property type="entry name" value="Nucleotidyltransferase"/>
    <property type="match status" value="1"/>
</dbReference>
<evidence type="ECO:0000256" key="1">
    <source>
        <dbReference type="ARBA" id="ARBA00022679"/>
    </source>
</evidence>
<dbReference type="PROSITE" id="PS51671">
    <property type="entry name" value="ACT"/>
    <property type="match status" value="2"/>
</dbReference>
<comment type="catalytic activity">
    <reaction evidence="8">
        <text>[protein-PII]-L-tyrosine + UTP = [protein-PII]-uridylyl-L-tyrosine + diphosphate</text>
        <dbReference type="Rhea" id="RHEA:13673"/>
        <dbReference type="Rhea" id="RHEA-COMP:12147"/>
        <dbReference type="Rhea" id="RHEA-COMP:12148"/>
        <dbReference type="ChEBI" id="CHEBI:33019"/>
        <dbReference type="ChEBI" id="CHEBI:46398"/>
        <dbReference type="ChEBI" id="CHEBI:46858"/>
        <dbReference type="ChEBI" id="CHEBI:90602"/>
        <dbReference type="EC" id="2.7.7.59"/>
    </reaction>
</comment>
<dbReference type="CDD" id="cd05401">
    <property type="entry name" value="NT_GlnE_GlnD_like"/>
    <property type="match status" value="1"/>
</dbReference>
<dbReference type="PANTHER" id="PTHR47320">
    <property type="entry name" value="BIFUNCTIONAL URIDYLYLTRANSFERASE/URIDYLYL-REMOVING ENZYME"/>
    <property type="match status" value="1"/>
</dbReference>
<dbReference type="PANTHER" id="PTHR47320:SF1">
    <property type="entry name" value="BIFUNCTIONAL URIDYLYLTRANSFERASE_URIDYLYL-REMOVING ENZYME"/>
    <property type="match status" value="1"/>
</dbReference>
<comment type="catalytic activity">
    <reaction evidence="7">
        <text>guanosine 3',5'-bis(diphosphate) + H2O = GDP + diphosphate + H(+)</text>
        <dbReference type="Rhea" id="RHEA:14253"/>
        <dbReference type="ChEBI" id="CHEBI:15377"/>
        <dbReference type="ChEBI" id="CHEBI:15378"/>
        <dbReference type="ChEBI" id="CHEBI:33019"/>
        <dbReference type="ChEBI" id="CHEBI:58189"/>
        <dbReference type="ChEBI" id="CHEBI:77828"/>
        <dbReference type="EC" id="3.1.7.2"/>
    </reaction>
</comment>
<evidence type="ECO:0000256" key="3">
    <source>
        <dbReference type="ARBA" id="ARBA00022737"/>
    </source>
</evidence>
<evidence type="ECO:0000313" key="12">
    <source>
        <dbReference type="Proteomes" id="UP000550401"/>
    </source>
</evidence>
<comment type="domain">
    <text evidence="8">Has four distinct domains: an N-terminal nucleotidyltransferase (NT) domain responsible for UTase activity, a central HD domain that encodes UR activity, and two C-terminal ACT domains that seem to have a role in glutamine sensing.</text>
</comment>
<comment type="function">
    <text evidence="8">Modifies, by uridylylation and deuridylylation, the PII regulatory proteins (GlnB and homologs), in response to the nitrogen status of the cell that GlnD senses through the glutamine level. Under low glutamine levels, catalyzes the conversion of the PII proteins and UTP to PII-UMP and PPi, while under higher glutamine levels, GlnD hydrolyzes PII-UMP to PII and UMP (deuridylylation). Thus, controls uridylylation state and activity of the PII proteins, and plays an important role in the regulation of nitrogen metabolism.</text>
</comment>
<dbReference type="InterPro" id="IPR013546">
    <property type="entry name" value="PII_UdlTrfase/GS_AdlTrfase"/>
</dbReference>
<keyword evidence="5 8" id="KW-0460">Magnesium</keyword>
<dbReference type="SUPFAM" id="SSF55021">
    <property type="entry name" value="ACT-like"/>
    <property type="match status" value="2"/>
</dbReference>
<evidence type="ECO:0000313" key="11">
    <source>
        <dbReference type="EMBL" id="MBA8888168.1"/>
    </source>
</evidence>
<evidence type="ECO:0000256" key="6">
    <source>
        <dbReference type="ARBA" id="ARBA00023268"/>
    </source>
</evidence>
<dbReference type="Pfam" id="PF08335">
    <property type="entry name" value="GlnD_UR_UTase"/>
    <property type="match status" value="1"/>
</dbReference>
<reference evidence="11 12" key="1">
    <citation type="submission" date="2020-07" db="EMBL/GenBank/DDBJ databases">
        <title>Genomic Encyclopedia of Type Strains, Phase IV (KMG-V): Genome sequencing to study the core and pangenomes of soil and plant-associated prokaryotes.</title>
        <authorList>
            <person name="Whitman W."/>
        </authorList>
    </citation>
    <scope>NUCLEOTIDE SEQUENCE [LARGE SCALE GENOMIC DNA]</scope>
    <source>
        <strain evidence="11 12">RH2WT43</strain>
    </source>
</reference>
<feature type="domain" description="ACT" evidence="9">
    <location>
        <begin position="706"/>
        <end position="787"/>
    </location>
</feature>
<evidence type="ECO:0000256" key="2">
    <source>
        <dbReference type="ARBA" id="ARBA00022695"/>
    </source>
</evidence>
<dbReference type="Gene3D" id="1.10.3090.10">
    <property type="entry name" value="cca-adding enzyme, domain 2"/>
    <property type="match status" value="1"/>
</dbReference>
<dbReference type="GO" id="GO:0008893">
    <property type="term" value="F:guanosine-3',5'-bis(diphosphate) 3'-diphosphatase activity"/>
    <property type="evidence" value="ECO:0007669"/>
    <property type="project" value="UniProtKB-EC"/>
</dbReference>
<dbReference type="InterPro" id="IPR043519">
    <property type="entry name" value="NT_sf"/>
</dbReference>
<feature type="region of interest" description="Uridylyltransferase" evidence="8">
    <location>
        <begin position="1"/>
        <end position="346"/>
    </location>
</feature>
<dbReference type="GO" id="GO:0008773">
    <property type="term" value="F:[protein-PII] uridylyltransferase activity"/>
    <property type="evidence" value="ECO:0007669"/>
    <property type="project" value="UniProtKB-UniRule"/>
</dbReference>
<dbReference type="InterPro" id="IPR003607">
    <property type="entry name" value="HD/PDEase_dom"/>
</dbReference>
<accession>A0A839F3Q1</accession>
<dbReference type="Pfam" id="PF01842">
    <property type="entry name" value="ACT"/>
    <property type="match status" value="1"/>
</dbReference>
<comment type="caution">
    <text evidence="11">The sequence shown here is derived from an EMBL/GenBank/DDBJ whole genome shotgun (WGS) entry which is preliminary data.</text>
</comment>
<dbReference type="InterPro" id="IPR002912">
    <property type="entry name" value="ACT_dom"/>
</dbReference>
<dbReference type="PROSITE" id="PS51831">
    <property type="entry name" value="HD"/>
    <property type="match status" value="1"/>
</dbReference>
<comment type="activity regulation">
    <text evidence="8">Uridylyltransferase (UTase) activity is inhibited by glutamine, while glutamine activates uridylyl-removing (UR) activity.</text>
</comment>
<dbReference type="Pfam" id="PF01966">
    <property type="entry name" value="HD"/>
    <property type="match status" value="1"/>
</dbReference>
<protein>
    <recommendedName>
        <fullName evidence="8">Bifunctional uridylyltransferase/uridylyl-removing enzyme</fullName>
        <shortName evidence="8">UTase/UR</shortName>
    </recommendedName>
    <alternativeName>
        <fullName evidence="8">Bifunctional [protein-PII] modification enzyme</fullName>
    </alternativeName>
    <alternativeName>
        <fullName evidence="8">Bifunctional nitrogen sensor protein</fullName>
    </alternativeName>
    <domain>
        <recommendedName>
            <fullName evidence="8">[Protein-PII] uridylyltransferase</fullName>
            <shortName evidence="8">PII uridylyltransferase</shortName>
            <shortName evidence="8">UTase</shortName>
            <ecNumber evidence="8">2.7.7.59</ecNumber>
        </recommendedName>
    </domain>
    <domain>
        <recommendedName>
            <fullName evidence="8">[Protein-PII]-UMP uridylyl-removing enzyme</fullName>
            <shortName evidence="8">UR</shortName>
            <ecNumber evidence="8">3.1.4.-</ecNumber>
        </recommendedName>
    </domain>
</protein>
<dbReference type="InterPro" id="IPR010043">
    <property type="entry name" value="UTase/UR"/>
</dbReference>
<dbReference type="CDD" id="cd04900">
    <property type="entry name" value="ACT_UUR-like_1"/>
    <property type="match status" value="1"/>
</dbReference>
<dbReference type="EC" id="3.1.4.-" evidence="8"/>
<gene>
    <name evidence="8" type="primary">glnD</name>
    <name evidence="11" type="ORF">FHW12_002392</name>
</gene>
<dbReference type="SUPFAM" id="SSF81593">
    <property type="entry name" value="Nucleotidyltransferase substrate binding subunit/domain"/>
    <property type="match status" value="1"/>
</dbReference>
<keyword evidence="4 8" id="KW-0378">Hydrolase</keyword>
<evidence type="ECO:0000259" key="10">
    <source>
        <dbReference type="PROSITE" id="PS51831"/>
    </source>
</evidence>
<dbReference type="SUPFAM" id="SSF109604">
    <property type="entry name" value="HD-domain/PDEase-like"/>
    <property type="match status" value="1"/>
</dbReference>
<comment type="cofactor">
    <cofactor evidence="8">
        <name>Mg(2+)</name>
        <dbReference type="ChEBI" id="CHEBI:18420"/>
    </cofactor>
</comment>
<feature type="domain" description="ACT" evidence="9">
    <location>
        <begin position="813"/>
        <end position="886"/>
    </location>
</feature>
<evidence type="ECO:0000259" key="9">
    <source>
        <dbReference type="PROSITE" id="PS51671"/>
    </source>
</evidence>
<dbReference type="EC" id="2.7.7.59" evidence="8"/>
<comment type="similarity">
    <text evidence="8">Belongs to the GlnD family.</text>
</comment>
<dbReference type="RefSeq" id="WP_182531226.1">
    <property type="nucleotide sequence ID" value="NZ_JACGXL010000003.1"/>
</dbReference>